<organism evidence="4 5">
    <name type="scientific">Pseudomonas cichorii</name>
    <dbReference type="NCBI Taxonomy" id="36746"/>
    <lineage>
        <taxon>Bacteria</taxon>
        <taxon>Pseudomonadati</taxon>
        <taxon>Pseudomonadota</taxon>
        <taxon>Gammaproteobacteria</taxon>
        <taxon>Pseudomonadales</taxon>
        <taxon>Pseudomonadaceae</taxon>
        <taxon>Pseudomonas</taxon>
    </lineage>
</organism>
<feature type="domain" description="Glycine-rich" evidence="3">
    <location>
        <begin position="447"/>
        <end position="620"/>
    </location>
</feature>
<dbReference type="InterPro" id="IPR049304">
    <property type="entry name" value="Gly_rich_dom"/>
</dbReference>
<feature type="region of interest" description="Disordered" evidence="1">
    <location>
        <begin position="598"/>
        <end position="626"/>
    </location>
</feature>
<protein>
    <submittedName>
        <fullName evidence="4">Tail fiber protein</fullName>
    </submittedName>
</protein>
<evidence type="ECO:0000256" key="1">
    <source>
        <dbReference type="SAM" id="MobiDB-lite"/>
    </source>
</evidence>
<dbReference type="RefSeq" id="WP_095068242.1">
    <property type="nucleotide sequence ID" value="NZ_RBRE01000025.1"/>
</dbReference>
<comment type="caution">
    <text evidence="4">The sequence shown here is derived from an EMBL/GenBank/DDBJ whole genome shotgun (WGS) entry which is preliminary data.</text>
</comment>
<evidence type="ECO:0000313" key="5">
    <source>
        <dbReference type="Proteomes" id="UP000277236"/>
    </source>
</evidence>
<dbReference type="Proteomes" id="UP000277236">
    <property type="component" value="Unassembled WGS sequence"/>
</dbReference>
<dbReference type="InterPro" id="IPR022225">
    <property type="entry name" value="Phage_tail_fibre_N"/>
</dbReference>
<feature type="domain" description="Phage tail fibre protein N-terminal" evidence="2">
    <location>
        <begin position="4"/>
        <end position="160"/>
    </location>
</feature>
<evidence type="ECO:0000313" key="4">
    <source>
        <dbReference type="EMBL" id="RMQ48763.1"/>
    </source>
</evidence>
<dbReference type="EMBL" id="RBRE01000025">
    <property type="protein sequence ID" value="RMQ48763.1"/>
    <property type="molecule type" value="Genomic_DNA"/>
</dbReference>
<dbReference type="Pfam" id="PF21722">
    <property type="entry name" value="Gly_rich_2"/>
    <property type="match status" value="1"/>
</dbReference>
<sequence length="626" mass="64706">MGANITLAGESLIAQKQGAKEALRIARFIFANVPDLDTAGAVDRAAAKPAAGQIVYSYDIPDKNSGYVNPNQVVYSAQIGSDVGDWDFNWIGLESIEGVLFAVSYVPLQQKRRYIPPLQIGNNLTRNFLVEFDGAHALTGITIDASTWQHDFTVRLAGIDERERLSNRDVFGRACFFGSALQLEKAGTTYQLKPGTAYIEGIRLVQSAALPVVMPALPAQVWIDVMLQRELSDVVARFSVVFGANLVDYIDAQGKPHYCVPIANVTAATLVDRRSVEPVNGPLVQQFAFRTGDYAGLRARATTKEDVGLGNLPNALSDDPVSNSSQILATTKSVMAVLERVQALELLDAAAGPLTFNLPASNTALGVRDITLRRIDVTINPVVITAAGNDKLMLDTTAYANGQSSTELLFAGDFLHLRSDGKGKWWCVGQAQLPASIVSGLFVQAAAGSYTYTVPPVLRSGRRRANVTVIGGGGGGAYAYDMVTTGAGGGGYAFKPLDLTGVSSVAIVVGAGGPGSVPHMGNGANGGTSSFGAYISATGGQGGQYQPGVLPIGGKGVGGSINVAGGMGSAGQTNGQGGAGGGNVLASTAPISSSGVPGVWPGGGAGSRSQDGLPGLGADGMVKVEW</sequence>
<evidence type="ECO:0000259" key="3">
    <source>
        <dbReference type="Pfam" id="PF21722"/>
    </source>
</evidence>
<proteinExistence type="predicted"/>
<gene>
    <name evidence="4" type="ORF">ALQ04_04283</name>
</gene>
<dbReference type="Pfam" id="PF12571">
    <property type="entry name" value="Phage_tail_fib"/>
    <property type="match status" value="1"/>
</dbReference>
<dbReference type="AlphaFoldDB" id="A0A3M4M537"/>
<reference evidence="4 5" key="1">
    <citation type="submission" date="2018-08" db="EMBL/GenBank/DDBJ databases">
        <title>Recombination of ecologically and evolutionarily significant loci maintains genetic cohesion in the Pseudomonas syringae species complex.</title>
        <authorList>
            <person name="Dillon M."/>
            <person name="Thakur S."/>
            <person name="Almeida R.N.D."/>
            <person name="Weir B.S."/>
            <person name="Guttman D.S."/>
        </authorList>
    </citation>
    <scope>NUCLEOTIDE SEQUENCE [LARGE SCALE GENOMIC DNA]</scope>
    <source>
        <strain evidence="4 5">ICMP 3353</strain>
    </source>
</reference>
<evidence type="ECO:0000259" key="2">
    <source>
        <dbReference type="Pfam" id="PF12571"/>
    </source>
</evidence>
<dbReference type="OrthoDB" id="9810174at2"/>
<name>A0A3M4M537_PSECI</name>
<accession>A0A3M4M537</accession>